<organism evidence="1 2">
    <name type="scientific">Actinopolymorpha singaporensis</name>
    <dbReference type="NCBI Taxonomy" id="117157"/>
    <lineage>
        <taxon>Bacteria</taxon>
        <taxon>Bacillati</taxon>
        <taxon>Actinomycetota</taxon>
        <taxon>Actinomycetes</taxon>
        <taxon>Propionibacteriales</taxon>
        <taxon>Actinopolymorphaceae</taxon>
        <taxon>Actinopolymorpha</taxon>
    </lineage>
</organism>
<dbReference type="STRING" id="117157.SAMN04489717_3590"/>
<gene>
    <name evidence="1" type="ORF">SAMN04489717_3590</name>
</gene>
<dbReference type="RefSeq" id="WP_092654777.1">
    <property type="nucleotide sequence ID" value="NZ_LT629732.1"/>
</dbReference>
<proteinExistence type="predicted"/>
<accession>A0A1H1UDT9</accession>
<dbReference type="GO" id="GO:0003824">
    <property type="term" value="F:catalytic activity"/>
    <property type="evidence" value="ECO:0007669"/>
    <property type="project" value="InterPro"/>
</dbReference>
<dbReference type="Proteomes" id="UP000198983">
    <property type="component" value="Chromosome I"/>
</dbReference>
<dbReference type="EMBL" id="LT629732">
    <property type="protein sequence ID" value="SDS70623.1"/>
    <property type="molecule type" value="Genomic_DNA"/>
</dbReference>
<evidence type="ECO:0000313" key="1">
    <source>
        <dbReference type="EMBL" id="SDS70623.1"/>
    </source>
</evidence>
<evidence type="ECO:0000313" key="2">
    <source>
        <dbReference type="Proteomes" id="UP000198983"/>
    </source>
</evidence>
<dbReference type="Gene3D" id="3.40.140.10">
    <property type="entry name" value="Cytidine Deaminase, domain 2"/>
    <property type="match status" value="1"/>
</dbReference>
<name>A0A1H1UDT9_9ACTN</name>
<protein>
    <recommendedName>
        <fullName evidence="3">Cytidine deaminase</fullName>
    </recommendedName>
</protein>
<dbReference type="SUPFAM" id="SSF53927">
    <property type="entry name" value="Cytidine deaminase-like"/>
    <property type="match status" value="1"/>
</dbReference>
<evidence type="ECO:0008006" key="3">
    <source>
        <dbReference type="Google" id="ProtNLM"/>
    </source>
</evidence>
<dbReference type="InterPro" id="IPR016193">
    <property type="entry name" value="Cytidine_deaminase-like"/>
</dbReference>
<dbReference type="AlphaFoldDB" id="A0A1H1UDT9"/>
<keyword evidence="2" id="KW-1185">Reference proteome</keyword>
<sequence>MTSAELDPEDAKIITLARSTRARTGAAEGAGVRDTTGRTYTAATVDLPSLRLSALRLAVAMAVSSGADGLEAAAVITEAGEAAAEDVAAVADLAGAGVPVLVAGPDGTVRTVAHSG</sequence>
<reference evidence="1 2" key="1">
    <citation type="submission" date="2016-10" db="EMBL/GenBank/DDBJ databases">
        <authorList>
            <person name="de Groot N.N."/>
        </authorList>
    </citation>
    <scope>NUCLEOTIDE SEQUENCE [LARGE SCALE GENOMIC DNA]</scope>
    <source>
        <strain evidence="1 2">DSM 22024</strain>
    </source>
</reference>